<name>A0ABT9B9M8_9BACT</name>
<comment type="caution">
    <text evidence="8">The sequence shown here is derived from an EMBL/GenBank/DDBJ whole genome shotgun (WGS) entry which is preliminary data.</text>
</comment>
<evidence type="ECO:0000256" key="2">
    <source>
        <dbReference type="ARBA" id="ARBA00022692"/>
    </source>
</evidence>
<keyword evidence="4 6" id="KW-0472">Membrane</keyword>
<evidence type="ECO:0000256" key="5">
    <source>
        <dbReference type="SAM" id="MobiDB-lite"/>
    </source>
</evidence>
<evidence type="ECO:0000256" key="4">
    <source>
        <dbReference type="ARBA" id="ARBA00023136"/>
    </source>
</evidence>
<reference evidence="8" key="1">
    <citation type="submission" date="2023-07" db="EMBL/GenBank/DDBJ databases">
        <authorList>
            <person name="Kim M.K."/>
        </authorList>
    </citation>
    <scope>NUCLEOTIDE SEQUENCE</scope>
    <source>
        <strain evidence="8">ASUV-10-1</strain>
    </source>
</reference>
<keyword evidence="2 6" id="KW-0812">Transmembrane</keyword>
<feature type="transmembrane region" description="Helical" evidence="6">
    <location>
        <begin position="9"/>
        <end position="32"/>
    </location>
</feature>
<gene>
    <name evidence="8" type="ORF">Q5H93_06790</name>
</gene>
<accession>A0ABT9B9M8</accession>
<sequence>MPTFLRRTLYVLLGLIGLVLVLLIVAVVALQFSGTQDFVARKAEDYLRDKLGTEVRIGKFRTDFRHAINLDGVYLEDQQRDTLLSVGHLGVDIDLWALTKSQINVSNVELNDGRVRLTRTAPDSVNNYDFIIKAFTDPNARVDTTSAGFKYDIGKARLTNIYFTQLDEITGSDIRARIGEFAAEMDEVDVDKSVYKVDNATLRNASVAMRQTKTAPEVENPGPTEPLTVQFGLNRATLDNVAFTYKNDPAAQYIATTIGQAEVTAKDIDLQRQRVDLGKLTLKNTTFAYAQNEEVPVAQRVVNPAEAVRKLDEATDKAQAANPNVATPGWRVTLDQSDISGVDVKFDNFNEPRQKTRIPAMDYNHLHFSDLVLNTRNLSYSENRTTGRVDQLAGREQSGFRVDKWQADVVYDSVQIRLDSLDLITPHTRIRRTLAIGFKDLAGIADDLPNLKIEGDLREVRIGFRDILYLAPQLAGTPPFNTGPNQSVLINGQVAGRVGDMTIRNFEFVGLRSTVLKARRAHITGLPETDGRLYVDADIQQFRTTRDDINSLVPKGTIPSNISIPPSIALRGSFKGRPTTLQFNTDLTVNTTYGDVAFSGDLGPANAAGRQPLVGTFAVRGFDAGKLLKDPTIGKITASGRMNLTGNLQDPNTLVGRINANVQSARYNNYTYHGVVATVDLDRNRYVINAQSKQDPNLNLDLNAVVNLRDPNNPTYEVRNLNLRGANLTALGFYTGGDLRVQGDLTANLRGADANSLNGTFAGRRIVIVRDNQPFALDSVDGRIVQTANQTLLAINSNVADVNLDGNVHLGDLATELQQHIDRYFALAGVDYRKVNMNLDRHFTYSLKVKDTKLVTKLVPDLKELSPFTLAGDYSRQDARLTAQTSIPVIRYANYRVDSLKLDVGSNPQQLNYALRLAQASQDTTLRLKRPSIVGNVADNKLFTRVAILGDSANRERLALAGTLSEEQQPLAVNRRGTAAGPVQTIYQFSLAPEQIINYENWTAGPNNYLRYYPTGEIVADGLNLTNGRSTLAVQSQNPAVRTSPLGVRFEKFDLAEIAKAVQQQDSLVAGVLNGTAELRNLGKPNQAFTANATITGLAFQKALIGDIAVNATNPSANRYDLDARLTGGASGSVGGQGNDLQVTGTYQADNQTSPMNLVVDARRLNLKLAEAFAAGQLTRSAGYATGRLTVTGTPSVPAVRGTIRTSDDAAFAVTQLGALYRLPGQELTFDEKGIEFDDFTVRDSADNKAVVNGYLLTKDFINYAFDMRARTDDFIAVNSTRKNNELFYGKVIVDSDTRLTGPLELMKINTTVDVKEGSRLTVESPSADPSKQDTEGIVQWIDKSVPLDTMLARRLAADTTKVNATGYDITAVITVNDKVPFTIVIDPASGDNLRVRANGTLNTNIDPTGNITLSGRLEVARGVYKLSLYDLASREFIIRRGSTITWSGDPYNADLNITAVYRVEAAPADLLAGQGTDANDLNTIARNRLPFSVLLNVTDQLSKPVIGFDITLPDNQRGAVGGQVETRLAQLRQPSQTSEMSKQVFSLLILGRFLQENPFQSSAGEGFVATQLRGSASQVLTDQLQNLTGKYLSGLGLDLGVTNQADYSSGAAKSRTDLNVAVRRQFLNNRLSVRLGTDIPLSGNNGTQATQGANAASNFAGDVSIEYTILRDGRLRLRAFRQNAYEDIDGQLVKTGAALVFQRDYKDLKDLFSKIPPAVKEERKANRKQEKVDKKAEKDSVQNAPTTRVDSSKVK</sequence>
<dbReference type="RefSeq" id="WP_305005751.1">
    <property type="nucleotide sequence ID" value="NZ_JAUQSY010000004.1"/>
</dbReference>
<comment type="subcellular location">
    <subcellularLocation>
        <location evidence="1">Membrane</location>
        <topology evidence="1">Single-pass membrane protein</topology>
    </subcellularLocation>
</comment>
<dbReference type="Pfam" id="PF04357">
    <property type="entry name" value="TamB"/>
    <property type="match status" value="1"/>
</dbReference>
<organism evidence="8 9">
    <name type="scientific">Hymenobacter aranciens</name>
    <dbReference type="NCBI Taxonomy" id="3063996"/>
    <lineage>
        <taxon>Bacteria</taxon>
        <taxon>Pseudomonadati</taxon>
        <taxon>Bacteroidota</taxon>
        <taxon>Cytophagia</taxon>
        <taxon>Cytophagales</taxon>
        <taxon>Hymenobacteraceae</taxon>
        <taxon>Hymenobacter</taxon>
    </lineage>
</organism>
<dbReference type="EMBL" id="JAUQSY010000004">
    <property type="protein sequence ID" value="MDO7874434.1"/>
    <property type="molecule type" value="Genomic_DNA"/>
</dbReference>
<keyword evidence="3 6" id="KW-1133">Transmembrane helix</keyword>
<evidence type="ECO:0000259" key="7">
    <source>
        <dbReference type="Pfam" id="PF04357"/>
    </source>
</evidence>
<dbReference type="InterPro" id="IPR007452">
    <property type="entry name" value="TamB_C"/>
</dbReference>
<dbReference type="PANTHER" id="PTHR36985">
    <property type="entry name" value="TRANSLOCATION AND ASSEMBLY MODULE SUBUNIT TAMB"/>
    <property type="match status" value="1"/>
</dbReference>
<evidence type="ECO:0000256" key="3">
    <source>
        <dbReference type="ARBA" id="ARBA00022989"/>
    </source>
</evidence>
<feature type="compositionally biased region" description="Basic and acidic residues" evidence="5">
    <location>
        <begin position="1720"/>
        <end position="1741"/>
    </location>
</feature>
<dbReference type="Proteomes" id="UP001176429">
    <property type="component" value="Unassembled WGS sequence"/>
</dbReference>
<protein>
    <submittedName>
        <fullName evidence="8">Translocation/assembly module TamB domain-containing protein</fullName>
    </submittedName>
</protein>
<evidence type="ECO:0000256" key="1">
    <source>
        <dbReference type="ARBA" id="ARBA00004167"/>
    </source>
</evidence>
<evidence type="ECO:0000256" key="6">
    <source>
        <dbReference type="SAM" id="Phobius"/>
    </source>
</evidence>
<proteinExistence type="predicted"/>
<feature type="region of interest" description="Disordered" evidence="5">
    <location>
        <begin position="1717"/>
        <end position="1756"/>
    </location>
</feature>
<evidence type="ECO:0000313" key="9">
    <source>
        <dbReference type="Proteomes" id="UP001176429"/>
    </source>
</evidence>
<evidence type="ECO:0000313" key="8">
    <source>
        <dbReference type="EMBL" id="MDO7874434.1"/>
    </source>
</evidence>
<dbReference type="PANTHER" id="PTHR36985:SF1">
    <property type="entry name" value="TRANSLOCATION AND ASSEMBLY MODULE SUBUNIT TAMB"/>
    <property type="match status" value="1"/>
</dbReference>
<feature type="domain" description="Translocation and assembly module TamB C-terminal" evidence="7">
    <location>
        <begin position="1239"/>
        <end position="1706"/>
    </location>
</feature>
<keyword evidence="9" id="KW-1185">Reference proteome</keyword>